<dbReference type="InterPro" id="IPR011042">
    <property type="entry name" value="6-blade_b-propeller_TolB-like"/>
</dbReference>
<proteinExistence type="predicted"/>
<feature type="signal peptide" evidence="6">
    <location>
        <begin position="1"/>
        <end position="19"/>
    </location>
</feature>
<dbReference type="STRING" id="287099.SAMN05660413_00227"/>
<evidence type="ECO:0000313" key="8">
    <source>
        <dbReference type="EMBL" id="SFN27921.1"/>
    </source>
</evidence>
<dbReference type="CDD" id="cd07185">
    <property type="entry name" value="OmpA_C-like"/>
    <property type="match status" value="1"/>
</dbReference>
<comment type="subcellular location">
    <subcellularLocation>
        <location evidence="1">Cell outer membrane</location>
    </subcellularLocation>
</comment>
<dbReference type="PRINTS" id="PR01021">
    <property type="entry name" value="OMPADOMAIN"/>
</dbReference>
<feature type="compositionally biased region" description="Acidic residues" evidence="5">
    <location>
        <begin position="542"/>
        <end position="560"/>
    </location>
</feature>
<dbReference type="SUPFAM" id="SSF48452">
    <property type="entry name" value="TPR-like"/>
    <property type="match status" value="1"/>
</dbReference>
<dbReference type="AlphaFoldDB" id="A0A1I4XQ19"/>
<feature type="region of interest" description="Disordered" evidence="5">
    <location>
        <begin position="528"/>
        <end position="560"/>
    </location>
</feature>
<dbReference type="Pfam" id="PF07676">
    <property type="entry name" value="PD40"/>
    <property type="match status" value="1"/>
</dbReference>
<organism evidence="8 9">
    <name type="scientific">Salegentibacter flavus</name>
    <dbReference type="NCBI Taxonomy" id="287099"/>
    <lineage>
        <taxon>Bacteria</taxon>
        <taxon>Pseudomonadati</taxon>
        <taxon>Bacteroidota</taxon>
        <taxon>Flavobacteriia</taxon>
        <taxon>Flavobacteriales</taxon>
        <taxon>Flavobacteriaceae</taxon>
        <taxon>Salegentibacter</taxon>
    </lineage>
</organism>
<dbReference type="Pfam" id="PF00691">
    <property type="entry name" value="OmpA"/>
    <property type="match status" value="1"/>
</dbReference>
<dbReference type="PROSITE" id="PS51123">
    <property type="entry name" value="OMPA_2"/>
    <property type="match status" value="1"/>
</dbReference>
<dbReference type="EMBL" id="FOVL01000001">
    <property type="protein sequence ID" value="SFN27921.1"/>
    <property type="molecule type" value="Genomic_DNA"/>
</dbReference>
<gene>
    <name evidence="8" type="ORF">SAMN05660413_00227</name>
</gene>
<evidence type="ECO:0000256" key="6">
    <source>
        <dbReference type="SAM" id="SignalP"/>
    </source>
</evidence>
<dbReference type="InterPro" id="IPR036737">
    <property type="entry name" value="OmpA-like_sf"/>
</dbReference>
<evidence type="ECO:0000256" key="1">
    <source>
        <dbReference type="ARBA" id="ARBA00004442"/>
    </source>
</evidence>
<dbReference type="InterPro" id="IPR011990">
    <property type="entry name" value="TPR-like_helical_dom_sf"/>
</dbReference>
<reference evidence="8 9" key="1">
    <citation type="submission" date="2016-10" db="EMBL/GenBank/DDBJ databases">
        <authorList>
            <person name="de Groot N.N."/>
        </authorList>
    </citation>
    <scope>NUCLEOTIDE SEQUENCE [LARGE SCALE GENOMIC DNA]</scope>
    <source>
        <strain evidence="8 9">DSM 17794</strain>
    </source>
</reference>
<dbReference type="RefSeq" id="WP_093404807.1">
    <property type="nucleotide sequence ID" value="NZ_FOVL01000001.1"/>
</dbReference>
<evidence type="ECO:0000256" key="5">
    <source>
        <dbReference type="SAM" id="MobiDB-lite"/>
    </source>
</evidence>
<dbReference type="InterPro" id="IPR050330">
    <property type="entry name" value="Bact_OuterMem_StrucFunc"/>
</dbReference>
<name>A0A1I4XQ19_9FLAO</name>
<dbReference type="Gene3D" id="2.120.10.30">
    <property type="entry name" value="TolB, C-terminal domain"/>
    <property type="match status" value="1"/>
</dbReference>
<dbReference type="SUPFAM" id="SSF82171">
    <property type="entry name" value="DPP6 N-terminal domain-like"/>
    <property type="match status" value="1"/>
</dbReference>
<keyword evidence="8" id="KW-0449">Lipoprotein</keyword>
<accession>A0A1I4XQ19</accession>
<keyword evidence="2 4" id="KW-0472">Membrane</keyword>
<keyword evidence="6" id="KW-0732">Signal</keyword>
<feature type="domain" description="OmpA-like" evidence="7">
    <location>
        <begin position="419"/>
        <end position="541"/>
    </location>
</feature>
<evidence type="ECO:0000259" key="7">
    <source>
        <dbReference type="PROSITE" id="PS51123"/>
    </source>
</evidence>
<evidence type="ECO:0000256" key="3">
    <source>
        <dbReference type="ARBA" id="ARBA00023237"/>
    </source>
</evidence>
<evidence type="ECO:0000256" key="4">
    <source>
        <dbReference type="PROSITE-ProRule" id="PRU00473"/>
    </source>
</evidence>
<dbReference type="Gene3D" id="1.25.40.10">
    <property type="entry name" value="Tetratricopeptide repeat domain"/>
    <property type="match status" value="1"/>
</dbReference>
<dbReference type="InterPro" id="IPR006665">
    <property type="entry name" value="OmpA-like"/>
</dbReference>
<dbReference type="InterPro" id="IPR006664">
    <property type="entry name" value="OMP_bac"/>
</dbReference>
<dbReference type="InterPro" id="IPR011659">
    <property type="entry name" value="WD40"/>
</dbReference>
<evidence type="ECO:0000256" key="2">
    <source>
        <dbReference type="ARBA" id="ARBA00023136"/>
    </source>
</evidence>
<dbReference type="Proteomes" id="UP000199153">
    <property type="component" value="Unassembled WGS sequence"/>
</dbReference>
<feature type="chain" id="PRO_5011768022" evidence="6">
    <location>
        <begin position="20"/>
        <end position="560"/>
    </location>
</feature>
<dbReference type="PANTHER" id="PTHR30329">
    <property type="entry name" value="STATOR ELEMENT OF FLAGELLAR MOTOR COMPLEX"/>
    <property type="match status" value="1"/>
</dbReference>
<protein>
    <submittedName>
        <fullName evidence="8">Peptidoglycan-associated lipoprotein</fullName>
    </submittedName>
</protein>
<dbReference type="GO" id="GO:0009279">
    <property type="term" value="C:cell outer membrane"/>
    <property type="evidence" value="ECO:0007669"/>
    <property type="project" value="UniProtKB-SubCell"/>
</dbReference>
<dbReference type="PANTHER" id="PTHR30329:SF21">
    <property type="entry name" value="LIPOPROTEIN YIAD-RELATED"/>
    <property type="match status" value="1"/>
</dbReference>
<dbReference type="SUPFAM" id="SSF103088">
    <property type="entry name" value="OmpA-like"/>
    <property type="match status" value="1"/>
</dbReference>
<dbReference type="Gene3D" id="3.30.1330.60">
    <property type="entry name" value="OmpA-like domain"/>
    <property type="match status" value="1"/>
</dbReference>
<dbReference type="OrthoDB" id="9809364at2"/>
<evidence type="ECO:0000313" key="9">
    <source>
        <dbReference type="Proteomes" id="UP000199153"/>
    </source>
</evidence>
<keyword evidence="9" id="KW-1185">Reference proteome</keyword>
<sequence length="560" mass="63639">MKNIYSTLLLLLISITAFGQSSQIKEGDKLFAQRALIDAADAYEQVVDKNQEVLQNLGDAYFYTNQMEDAVETYRVLFLRHEAEVAPEYRFRFAHALRGVGEHEEADEHMSEFSGNDVNFDEFQRELDTIAPHVYTTDQIMNNSAAADFGIAYMGDRIVFASTRNQERPIYPWNKKPTLDLYSAEMTDEGELVDILLFSEDINTDSHESSATFNEDGTVMFFDRTSEKRVKNEEGVRVAHIKLYRAELVDGAWTNIEALPFTSDEYSTEHPSLSADGSKLYFASDMPGSEGSFDIYVVDINEDGTYGTPQNLGTGVNTPQREQFPFISEENVLYFASDGHQGYGNLDVFRTEGDFSEVQNLGATVNSGRDDFAFVIKEGDEEGYFASNRRGTDNLYLFNREDYEPPVVEFEDRETNVETGRQQLRGVGNIYFDFDKATIKDESKPTLNKVVDIMNKYPTINIEIGSHADARGSDEYNMELSERRAASTLEYLVENGIDRSRLTSEGYGESMPLNDCTEPTGCTNEQYAKNRRSEFTIMNEQGEPEDRDDYEINEEEVEEN</sequence>
<keyword evidence="3" id="KW-0998">Cell outer membrane</keyword>